<dbReference type="Proteomes" id="UP000726136">
    <property type="component" value="Unassembled WGS sequence"/>
</dbReference>
<gene>
    <name evidence="1" type="ORF">EAY46_18130</name>
    <name evidence="2" type="ORF">ERJ77_19040</name>
</gene>
<dbReference type="Proteomes" id="UP000786185">
    <property type="component" value="Unassembled WGS sequence"/>
</dbReference>
<evidence type="ECO:0000313" key="3">
    <source>
        <dbReference type="Proteomes" id="UP000726136"/>
    </source>
</evidence>
<comment type="caution">
    <text evidence="2">The sequence shown here is derived from an EMBL/GenBank/DDBJ whole genome shotgun (WGS) entry which is preliminary data.</text>
</comment>
<accession>A0AAW4BEJ0</accession>
<proteinExistence type="predicted"/>
<keyword evidence="3" id="KW-1185">Reference proteome</keyword>
<name>A0AAW4BEJ0_VIBAN</name>
<dbReference type="RefSeq" id="WP_194664111.1">
    <property type="nucleotide sequence ID" value="NZ_RDPI01000033.1"/>
</dbReference>
<dbReference type="EMBL" id="SCLC01000201">
    <property type="protein sequence ID" value="MBF4436550.1"/>
    <property type="molecule type" value="Genomic_DNA"/>
</dbReference>
<dbReference type="EMBL" id="RDPI01000033">
    <property type="protein sequence ID" value="MBF4374988.1"/>
    <property type="molecule type" value="Genomic_DNA"/>
</dbReference>
<sequence>MSKLIIGYAIDGHSKLFEPKLDDAIQSVPHEELKYHLETVRRLTFYADAGLENMMPVIAHSSLALSESRLKELAHSTNRNDWGDFQDWRKSLLAQSQH</sequence>
<evidence type="ECO:0000313" key="2">
    <source>
        <dbReference type="EMBL" id="MBF4436550.1"/>
    </source>
</evidence>
<dbReference type="AlphaFoldDB" id="A0AAW4BEJ0"/>
<protein>
    <submittedName>
        <fullName evidence="2">Uncharacterized protein</fullName>
    </submittedName>
</protein>
<evidence type="ECO:0000313" key="4">
    <source>
        <dbReference type="Proteomes" id="UP000786185"/>
    </source>
</evidence>
<evidence type="ECO:0000313" key="1">
    <source>
        <dbReference type="EMBL" id="MBF4374988.1"/>
    </source>
</evidence>
<organism evidence="2 4">
    <name type="scientific">Vibrio anguillarum</name>
    <name type="common">Listonella anguillarum</name>
    <dbReference type="NCBI Taxonomy" id="55601"/>
    <lineage>
        <taxon>Bacteria</taxon>
        <taxon>Pseudomonadati</taxon>
        <taxon>Pseudomonadota</taxon>
        <taxon>Gammaproteobacteria</taxon>
        <taxon>Vibrionales</taxon>
        <taxon>Vibrionaceae</taxon>
        <taxon>Vibrio</taxon>
    </lineage>
</organism>
<reference evidence="2 3" key="1">
    <citation type="journal article" date="2021" name="PeerJ">
        <title>Analysis of 44 Vibrio anguillarum genomes reveals high genetic diversity.</title>
        <authorList>
            <person name="Hansen M.J."/>
            <person name="Dalsgaard I."/>
        </authorList>
    </citation>
    <scope>NUCLEOTIDE SEQUENCE</scope>
    <source>
        <strain evidence="1 3">040915-1/1B</strain>
        <strain evidence="2">850617-1/1</strain>
    </source>
</reference>